<evidence type="ECO:0000313" key="1">
    <source>
        <dbReference type="EMBL" id="EPY54149.1"/>
    </source>
</evidence>
<dbReference type="Proteomes" id="UP000015464">
    <property type="component" value="Unassembled WGS sequence"/>
</dbReference>
<dbReference type="AlphaFoldDB" id="S9W6H5"/>
<sequence length="61" mass="7223">MGKKPIDSKMDSNVCVYRVKYNLELERLKKAARTGSWVRDTIHINFYHTLVERGFTEILHN</sequence>
<organism evidence="1 2">
    <name type="scientific">Schizosaccharomyces cryophilus (strain OY26 / ATCC MYA-4695 / CBS 11777 / NBRC 106824 / NRRL Y48691)</name>
    <name type="common">Fission yeast</name>
    <dbReference type="NCBI Taxonomy" id="653667"/>
    <lineage>
        <taxon>Eukaryota</taxon>
        <taxon>Fungi</taxon>
        <taxon>Dikarya</taxon>
        <taxon>Ascomycota</taxon>
        <taxon>Taphrinomycotina</taxon>
        <taxon>Schizosaccharomycetes</taxon>
        <taxon>Schizosaccharomycetales</taxon>
        <taxon>Schizosaccharomycetaceae</taxon>
        <taxon>Schizosaccharomyces</taxon>
    </lineage>
</organism>
<dbReference type="GeneID" id="25038355"/>
<accession>S9W6H5</accession>
<reference evidence="1 2" key="1">
    <citation type="journal article" date="2011" name="Science">
        <title>Comparative functional genomics of the fission yeasts.</title>
        <authorList>
            <person name="Rhind N."/>
            <person name="Chen Z."/>
            <person name="Yassour M."/>
            <person name="Thompson D.A."/>
            <person name="Haas B.J."/>
            <person name="Habib N."/>
            <person name="Wapinski I."/>
            <person name="Roy S."/>
            <person name="Lin M.F."/>
            <person name="Heiman D.I."/>
            <person name="Young S.K."/>
            <person name="Furuya K."/>
            <person name="Guo Y."/>
            <person name="Pidoux A."/>
            <person name="Chen H.M."/>
            <person name="Robbertse B."/>
            <person name="Goldberg J.M."/>
            <person name="Aoki K."/>
            <person name="Bayne E.H."/>
            <person name="Berlin A.M."/>
            <person name="Desjardins C.A."/>
            <person name="Dobbs E."/>
            <person name="Dukaj L."/>
            <person name="Fan L."/>
            <person name="FitzGerald M.G."/>
            <person name="French C."/>
            <person name="Gujja S."/>
            <person name="Hansen K."/>
            <person name="Keifenheim D."/>
            <person name="Levin J.Z."/>
            <person name="Mosher R.A."/>
            <person name="Mueller C.A."/>
            <person name="Pfiffner J."/>
            <person name="Priest M."/>
            <person name="Russ C."/>
            <person name="Smialowska A."/>
            <person name="Swoboda P."/>
            <person name="Sykes S.M."/>
            <person name="Vaughn M."/>
            <person name="Vengrova S."/>
            <person name="Yoder R."/>
            <person name="Zeng Q."/>
            <person name="Allshire R."/>
            <person name="Baulcombe D."/>
            <person name="Birren B.W."/>
            <person name="Brown W."/>
            <person name="Ekwall K."/>
            <person name="Kellis M."/>
            <person name="Leatherwood J."/>
            <person name="Levin H."/>
            <person name="Margalit H."/>
            <person name="Martienssen R."/>
            <person name="Nieduszynski C.A."/>
            <person name="Spatafora J.W."/>
            <person name="Friedman N."/>
            <person name="Dalgaard J.Z."/>
            <person name="Baumann P."/>
            <person name="Niki H."/>
            <person name="Regev A."/>
            <person name="Nusbaum C."/>
        </authorList>
    </citation>
    <scope>NUCLEOTIDE SEQUENCE [LARGE SCALE GENOMIC DNA]</scope>
    <source>
        <strain evidence="2">OY26 / ATCC MYA-4695 / CBS 11777 / NBRC 106824 / NRRL Y48691</strain>
    </source>
</reference>
<dbReference type="EMBL" id="KE546988">
    <property type="protein sequence ID" value="EPY54149.1"/>
    <property type="molecule type" value="Genomic_DNA"/>
</dbReference>
<name>S9W6H5_SCHCR</name>
<protein>
    <submittedName>
        <fullName evidence="1">Uncharacterized protein</fullName>
    </submittedName>
</protein>
<gene>
    <name evidence="1" type="ORF">SPOG_04041</name>
</gene>
<dbReference type="HOGENOM" id="CLU_2923991_0_0_1"/>
<proteinExistence type="predicted"/>
<dbReference type="OrthoDB" id="5310959at2759"/>
<keyword evidence="2" id="KW-1185">Reference proteome</keyword>
<dbReference type="RefSeq" id="XP_013021757.1">
    <property type="nucleotide sequence ID" value="XM_013166303.1"/>
</dbReference>
<evidence type="ECO:0000313" key="2">
    <source>
        <dbReference type="Proteomes" id="UP000015464"/>
    </source>
</evidence>